<dbReference type="GO" id="GO:0008684">
    <property type="term" value="F:2-oxopent-4-enoate hydratase activity"/>
    <property type="evidence" value="ECO:0007669"/>
    <property type="project" value="TreeGrafter"/>
</dbReference>
<dbReference type="Pfam" id="PF01557">
    <property type="entry name" value="FAA_hydrolase"/>
    <property type="match status" value="1"/>
</dbReference>
<evidence type="ECO:0000259" key="2">
    <source>
        <dbReference type="Pfam" id="PF01557"/>
    </source>
</evidence>
<keyword evidence="1" id="KW-0456">Lyase</keyword>
<gene>
    <name evidence="3" type="ORF">DS745_18410</name>
</gene>
<evidence type="ECO:0000313" key="3">
    <source>
        <dbReference type="EMBL" id="RXI98304.1"/>
    </source>
</evidence>
<dbReference type="InterPro" id="IPR011234">
    <property type="entry name" value="Fumarylacetoacetase-like_C"/>
</dbReference>
<reference evidence="3 4" key="1">
    <citation type="journal article" date="2019" name="Int. J. Syst. Evol. Microbiol.">
        <title>Anaerobacillus alkaliphilus sp. nov., a novel alkaliphilic and moderately halophilic bacterium.</title>
        <authorList>
            <person name="Borsodi A.K."/>
            <person name="Aszalos J.M."/>
            <person name="Bihari P."/>
            <person name="Nagy I."/>
            <person name="Schumann P."/>
            <person name="Sproer C."/>
            <person name="Kovacs A.L."/>
            <person name="Boka K."/>
            <person name="Dobosy P."/>
            <person name="Ovari M."/>
            <person name="Szili-Kovacs T."/>
            <person name="Toth E."/>
        </authorList>
    </citation>
    <scope>NUCLEOTIDE SEQUENCE [LARGE SCALE GENOMIC DNA]</scope>
    <source>
        <strain evidence="3 4">B16-10</strain>
    </source>
</reference>
<feature type="domain" description="Fumarylacetoacetase-like C-terminal" evidence="2">
    <location>
        <begin position="85"/>
        <end position="257"/>
    </location>
</feature>
<dbReference type="SUPFAM" id="SSF56529">
    <property type="entry name" value="FAH"/>
    <property type="match status" value="1"/>
</dbReference>
<dbReference type="OrthoDB" id="9792137at2"/>
<name>A0A4V1LG27_9BACI</name>
<dbReference type="Proteomes" id="UP000290649">
    <property type="component" value="Unassembled WGS sequence"/>
</dbReference>
<dbReference type="PANTHER" id="PTHR30143">
    <property type="entry name" value="ACID HYDRATASE"/>
    <property type="match status" value="1"/>
</dbReference>
<protein>
    <submittedName>
        <fullName evidence="3">2-keto-4-pentenoate hydratase</fullName>
    </submittedName>
</protein>
<dbReference type="InterPro" id="IPR050772">
    <property type="entry name" value="Hydratase-Decarb/MhpD_sf"/>
</dbReference>
<organism evidence="3 4">
    <name type="scientific">Anaerobacillus alkaliphilus</name>
    <dbReference type="NCBI Taxonomy" id="1548597"/>
    <lineage>
        <taxon>Bacteria</taxon>
        <taxon>Bacillati</taxon>
        <taxon>Bacillota</taxon>
        <taxon>Bacilli</taxon>
        <taxon>Bacillales</taxon>
        <taxon>Bacillaceae</taxon>
        <taxon>Anaerobacillus</taxon>
    </lineage>
</organism>
<keyword evidence="4" id="KW-1185">Reference proteome</keyword>
<dbReference type="Gene3D" id="3.90.850.10">
    <property type="entry name" value="Fumarylacetoacetase-like, C-terminal domain"/>
    <property type="match status" value="1"/>
</dbReference>
<evidence type="ECO:0000313" key="4">
    <source>
        <dbReference type="Proteomes" id="UP000290649"/>
    </source>
</evidence>
<accession>A0A4V1LG27</accession>
<sequence length="262" mass="28463">MTVTAKEFSEYLANAECNRRGVQPLTEIEPNLSVEEAYQIQLATVQRKIDQGQFVVGKKIGLTSVAMQNFLGVNEPDYGHLFNEMVVEVGKDISFYRVMQPKVEAEIAFILKEDLVGPNVTADDVLRATDYVVPALEIVDSRILNWKIKLADTIADNASSGLFVLGKMPVDVQNIDLAKVKMCFYKNGELVNTGVGSDVLGHPANCVAWLANKISHFGISLKAGEVILSGALSAAVDAKPGDEFKATIDALGEVNVRFAEGE</sequence>
<dbReference type="GO" id="GO:0005737">
    <property type="term" value="C:cytoplasm"/>
    <property type="evidence" value="ECO:0007669"/>
    <property type="project" value="TreeGrafter"/>
</dbReference>
<evidence type="ECO:0000256" key="1">
    <source>
        <dbReference type="ARBA" id="ARBA00023239"/>
    </source>
</evidence>
<dbReference type="EMBL" id="QOUX01000046">
    <property type="protein sequence ID" value="RXI98304.1"/>
    <property type="molecule type" value="Genomic_DNA"/>
</dbReference>
<comment type="caution">
    <text evidence="3">The sequence shown here is derived from an EMBL/GenBank/DDBJ whole genome shotgun (WGS) entry which is preliminary data.</text>
</comment>
<dbReference type="PANTHER" id="PTHR30143:SF0">
    <property type="entry name" value="2-KETO-4-PENTENOATE HYDRATASE"/>
    <property type="match status" value="1"/>
</dbReference>
<dbReference type="RefSeq" id="WP_129079664.1">
    <property type="nucleotide sequence ID" value="NZ_QOUX01000046.1"/>
</dbReference>
<proteinExistence type="predicted"/>
<dbReference type="AlphaFoldDB" id="A0A4V1LG27"/>
<dbReference type="InterPro" id="IPR036663">
    <property type="entry name" value="Fumarylacetoacetase_C_sf"/>
</dbReference>